<dbReference type="CDD" id="cd00739">
    <property type="entry name" value="DHPS"/>
    <property type="match status" value="1"/>
</dbReference>
<dbReference type="Gene3D" id="3.20.20.20">
    <property type="entry name" value="Dihydropteroate synthase-like"/>
    <property type="match status" value="1"/>
</dbReference>
<dbReference type="EC" id="2.5.1.15" evidence="4 9"/>
<dbReference type="NCBIfam" id="TIGR01496">
    <property type="entry name" value="DHPS"/>
    <property type="match status" value="1"/>
</dbReference>
<keyword evidence="12" id="KW-1185">Reference proteome</keyword>
<dbReference type="RefSeq" id="WP_077668465.1">
    <property type="nucleotide sequence ID" value="NZ_MUFB01000025.1"/>
</dbReference>
<dbReference type="InterPro" id="IPR006390">
    <property type="entry name" value="DHP_synth_dom"/>
</dbReference>
<accession>A0ABX3K6G9</accession>
<evidence type="ECO:0000256" key="7">
    <source>
        <dbReference type="ARBA" id="ARBA00022842"/>
    </source>
</evidence>
<sequence length="283" mass="30261">MQITHKNNALPLTRPVIMGILNVTPDSFSDGGQFQHRDIAVERAMQMLADGATILDIGGESTRPGAADVEEQDEINRVVPVIEAIREQSDCWISIDTSKAGVMRAAVKAGANLINDVRALQAPGALEAAADLQVPVCIMHMQGQPRTMQAAPDYQDVVGDVKAFLAARIEACTEAGIRRQNIILDPGFGFGKTLAHNYQLLADLDAFHDFGLPVLAGMSRKSMIYKMLDKTPQDILGGSLACATLAAAKGAQIIRVHDVKETADALKVVAMAAHVKNGLGEEK</sequence>
<comment type="catalytic activity">
    <reaction evidence="1">
        <text>(7,8-dihydropterin-6-yl)methyl diphosphate + 4-aminobenzoate = 7,8-dihydropteroate + diphosphate</text>
        <dbReference type="Rhea" id="RHEA:19949"/>
        <dbReference type="ChEBI" id="CHEBI:17836"/>
        <dbReference type="ChEBI" id="CHEBI:17839"/>
        <dbReference type="ChEBI" id="CHEBI:33019"/>
        <dbReference type="ChEBI" id="CHEBI:72950"/>
        <dbReference type="EC" id="2.5.1.15"/>
    </reaction>
</comment>
<dbReference type="Proteomes" id="UP000189410">
    <property type="component" value="Unassembled WGS sequence"/>
</dbReference>
<evidence type="ECO:0000313" key="11">
    <source>
        <dbReference type="EMBL" id="OOE82784.1"/>
    </source>
</evidence>
<protein>
    <recommendedName>
        <fullName evidence="4 9">Dihydropteroate synthase</fullName>
        <shortName evidence="9">DHPS</shortName>
        <ecNumber evidence="4 9">2.5.1.15</ecNumber>
    </recommendedName>
    <alternativeName>
        <fullName evidence="9">Dihydropteroate pyrophosphorylase</fullName>
    </alternativeName>
</protein>
<comment type="cofactor">
    <cofactor evidence="2 9">
        <name>Mg(2+)</name>
        <dbReference type="ChEBI" id="CHEBI:18420"/>
    </cofactor>
</comment>
<dbReference type="InterPro" id="IPR011005">
    <property type="entry name" value="Dihydropteroate_synth-like_sf"/>
</dbReference>
<dbReference type="SUPFAM" id="SSF51717">
    <property type="entry name" value="Dihydropteroate synthetase-like"/>
    <property type="match status" value="1"/>
</dbReference>
<dbReference type="PANTHER" id="PTHR20941:SF1">
    <property type="entry name" value="FOLIC ACID SYNTHESIS PROTEIN FOL1"/>
    <property type="match status" value="1"/>
</dbReference>
<dbReference type="PROSITE" id="PS00793">
    <property type="entry name" value="DHPS_2"/>
    <property type="match status" value="1"/>
</dbReference>
<dbReference type="PROSITE" id="PS50972">
    <property type="entry name" value="PTERIN_BINDING"/>
    <property type="match status" value="1"/>
</dbReference>
<comment type="similarity">
    <text evidence="9">Belongs to the DHPS family.</text>
</comment>
<feature type="domain" description="Pterin-binding" evidence="10">
    <location>
        <begin position="15"/>
        <end position="267"/>
    </location>
</feature>
<proteinExistence type="inferred from homology"/>
<evidence type="ECO:0000256" key="8">
    <source>
        <dbReference type="ARBA" id="ARBA00022909"/>
    </source>
</evidence>
<keyword evidence="6 9" id="KW-0479">Metal-binding</keyword>
<reference evidence="11 12" key="1">
    <citation type="journal article" date="2017" name="Genome Announc.">
        <title>Draft Genome Sequences of Salinivibrio proteolyticus, Salinivibrio sharmensis, Salinivibrio siamensis, Salinivibrio costicola subsp. alcaliphilus, Salinivibrio costicola subsp. vallismortis, and 29 New Isolates Belonging to the Genus Salinivibrio.</title>
        <authorList>
            <person name="Lopez-Hermoso C."/>
            <person name="de la Haba R.R."/>
            <person name="Sanchez-Porro C."/>
            <person name="Bayliss S.C."/>
            <person name="Feil E.J."/>
            <person name="Ventosa A."/>
        </authorList>
    </citation>
    <scope>NUCLEOTIDE SEQUENCE [LARGE SCALE GENOMIC DNA]</scope>
    <source>
        <strain evidence="11 12">JCM 14472</strain>
    </source>
</reference>
<organism evidence="11 12">
    <name type="scientific">Salinivibrio siamensis</name>
    <dbReference type="NCBI Taxonomy" id="414286"/>
    <lineage>
        <taxon>Bacteria</taxon>
        <taxon>Pseudomonadati</taxon>
        <taxon>Pseudomonadota</taxon>
        <taxon>Gammaproteobacteria</taxon>
        <taxon>Vibrionales</taxon>
        <taxon>Vibrionaceae</taxon>
        <taxon>Salinivibrio</taxon>
    </lineage>
</organism>
<evidence type="ECO:0000256" key="1">
    <source>
        <dbReference type="ARBA" id="ARBA00000012"/>
    </source>
</evidence>
<keyword evidence="7 9" id="KW-0460">Magnesium</keyword>
<comment type="function">
    <text evidence="9">Catalyzes the condensation of para-aminobenzoate (pABA) with 6-hydroxymethyl-7,8-dihydropterin diphosphate (DHPt-PP) to form 7,8-dihydropteroate (H2Pte), the immediate precursor of folate derivatives.</text>
</comment>
<evidence type="ECO:0000256" key="9">
    <source>
        <dbReference type="RuleBase" id="RU361205"/>
    </source>
</evidence>
<evidence type="ECO:0000256" key="3">
    <source>
        <dbReference type="ARBA" id="ARBA00004763"/>
    </source>
</evidence>
<evidence type="ECO:0000313" key="12">
    <source>
        <dbReference type="Proteomes" id="UP000189410"/>
    </source>
</evidence>
<dbReference type="EMBL" id="MUFB01000025">
    <property type="protein sequence ID" value="OOE82784.1"/>
    <property type="molecule type" value="Genomic_DNA"/>
</dbReference>
<dbReference type="InterPro" id="IPR045031">
    <property type="entry name" value="DHP_synth-like"/>
</dbReference>
<evidence type="ECO:0000256" key="6">
    <source>
        <dbReference type="ARBA" id="ARBA00022723"/>
    </source>
</evidence>
<keyword evidence="8 9" id="KW-0289">Folate biosynthesis</keyword>
<gene>
    <name evidence="11" type="ORF">BZG73_12575</name>
</gene>
<dbReference type="InterPro" id="IPR000489">
    <property type="entry name" value="Pterin-binding_dom"/>
</dbReference>
<dbReference type="PANTHER" id="PTHR20941">
    <property type="entry name" value="FOLATE SYNTHESIS PROTEINS"/>
    <property type="match status" value="1"/>
</dbReference>
<evidence type="ECO:0000256" key="4">
    <source>
        <dbReference type="ARBA" id="ARBA00012458"/>
    </source>
</evidence>
<evidence type="ECO:0000259" key="10">
    <source>
        <dbReference type="PROSITE" id="PS50972"/>
    </source>
</evidence>
<evidence type="ECO:0000256" key="5">
    <source>
        <dbReference type="ARBA" id="ARBA00022679"/>
    </source>
</evidence>
<evidence type="ECO:0000256" key="2">
    <source>
        <dbReference type="ARBA" id="ARBA00001946"/>
    </source>
</evidence>
<name>A0ABX3K6G9_9GAMM</name>
<keyword evidence="5 9" id="KW-0808">Transferase</keyword>
<dbReference type="PROSITE" id="PS00792">
    <property type="entry name" value="DHPS_1"/>
    <property type="match status" value="1"/>
</dbReference>
<dbReference type="Pfam" id="PF00809">
    <property type="entry name" value="Pterin_bind"/>
    <property type="match status" value="1"/>
</dbReference>
<comment type="pathway">
    <text evidence="3 9">Cofactor biosynthesis; tetrahydrofolate biosynthesis; 7,8-dihydrofolate from 2-amino-4-hydroxy-6-hydroxymethyl-7,8-dihydropteridine diphosphate and 4-aminobenzoate: step 1/2.</text>
</comment>
<comment type="caution">
    <text evidence="11">The sequence shown here is derived from an EMBL/GenBank/DDBJ whole genome shotgun (WGS) entry which is preliminary data.</text>
</comment>